<dbReference type="Proteomes" id="UP000827284">
    <property type="component" value="Unassembled WGS sequence"/>
</dbReference>
<dbReference type="NCBIfam" id="TIGR01489">
    <property type="entry name" value="DKMTPPase-SF"/>
    <property type="match status" value="1"/>
</dbReference>
<feature type="binding site" evidence="6">
    <location>
        <position position="25"/>
    </location>
    <ligand>
        <name>substrate</name>
    </ligand>
</feature>
<reference evidence="8" key="2">
    <citation type="journal article" date="2022" name="Microbiol. Resour. Announc.">
        <title>Whole-Genome Sequence of Entomortierella parvispora E1425, a Mucoromycotan Fungus Associated with Burkholderiaceae-Related Endosymbiotic Bacteria.</title>
        <authorList>
            <person name="Herlambang A."/>
            <person name="Guo Y."/>
            <person name="Takashima Y."/>
            <person name="Narisawa K."/>
            <person name="Ohta H."/>
            <person name="Nishizawa T."/>
        </authorList>
    </citation>
    <scope>NUCLEOTIDE SEQUENCE</scope>
    <source>
        <strain evidence="8">E1425</strain>
    </source>
</reference>
<keyword evidence="9" id="KW-1185">Reference proteome</keyword>
<dbReference type="AlphaFoldDB" id="A0A9P3LX08"/>
<evidence type="ECO:0000256" key="3">
    <source>
        <dbReference type="ARBA" id="ARBA00022801"/>
    </source>
</evidence>
<dbReference type="OrthoDB" id="10267182at2759"/>
<dbReference type="GO" id="GO:0016791">
    <property type="term" value="F:phosphatase activity"/>
    <property type="evidence" value="ECO:0007669"/>
    <property type="project" value="InterPro"/>
</dbReference>
<gene>
    <name evidence="8" type="ORF">EMPS_05971</name>
</gene>
<evidence type="ECO:0000256" key="1">
    <source>
        <dbReference type="ARBA" id="ARBA00001946"/>
    </source>
</evidence>
<evidence type="ECO:0000256" key="7">
    <source>
        <dbReference type="PIRSR" id="PIRSR031051-3"/>
    </source>
</evidence>
<dbReference type="GO" id="GO:0046872">
    <property type="term" value="F:metal ion binding"/>
    <property type="evidence" value="ECO:0007669"/>
    <property type="project" value="UniProtKB-KW"/>
</dbReference>
<feature type="active site" description="Proton donor" evidence="5">
    <location>
        <position position="16"/>
    </location>
</feature>
<feature type="binding site" evidence="7">
    <location>
        <position position="16"/>
    </location>
    <ligand>
        <name>Mg(2+)</name>
        <dbReference type="ChEBI" id="CHEBI:18420"/>
    </ligand>
</feature>
<evidence type="ECO:0000256" key="5">
    <source>
        <dbReference type="PIRSR" id="PIRSR031051-1"/>
    </source>
</evidence>
<comment type="cofactor">
    <cofactor evidence="1 7">
        <name>Mg(2+)</name>
        <dbReference type="ChEBI" id="CHEBI:18420"/>
    </cofactor>
</comment>
<keyword evidence="4 7" id="KW-0460">Magnesium</keyword>
<dbReference type="InterPro" id="IPR006384">
    <property type="entry name" value="HAD_hydro_PyrdxlP_Pase-like"/>
</dbReference>
<name>A0A9P3LX08_9FUNG</name>
<organism evidence="8 9">
    <name type="scientific">Entomortierella parvispora</name>
    <dbReference type="NCBI Taxonomy" id="205924"/>
    <lineage>
        <taxon>Eukaryota</taxon>
        <taxon>Fungi</taxon>
        <taxon>Fungi incertae sedis</taxon>
        <taxon>Mucoromycota</taxon>
        <taxon>Mortierellomycotina</taxon>
        <taxon>Mortierellomycetes</taxon>
        <taxon>Mortierellales</taxon>
        <taxon>Mortierellaceae</taxon>
        <taxon>Entomortierella</taxon>
    </lineage>
</organism>
<dbReference type="PIRSF" id="PIRSF031051">
    <property type="entry name" value="PyrdxlP_Pase_PHOSPHO2"/>
    <property type="match status" value="1"/>
</dbReference>
<dbReference type="InterPro" id="IPR023214">
    <property type="entry name" value="HAD_sf"/>
</dbReference>
<dbReference type="PANTHER" id="PTHR20889">
    <property type="entry name" value="PHOSPHATASE, ORPHAN 1, 2"/>
    <property type="match status" value="1"/>
</dbReference>
<reference evidence="8" key="1">
    <citation type="submission" date="2021-11" db="EMBL/GenBank/DDBJ databases">
        <authorList>
            <person name="Herlambang A."/>
            <person name="Guo Y."/>
            <person name="Takashima Y."/>
            <person name="Nishizawa T."/>
        </authorList>
    </citation>
    <scope>NUCLEOTIDE SEQUENCE</scope>
    <source>
        <strain evidence="8">E1425</strain>
    </source>
</reference>
<feature type="binding site" evidence="6">
    <location>
        <position position="102"/>
    </location>
    <ligand>
        <name>substrate</name>
    </ligand>
</feature>
<keyword evidence="2 7" id="KW-0479">Metal-binding</keyword>
<feature type="binding site" evidence="7">
    <location>
        <position position="183"/>
    </location>
    <ligand>
        <name>Mg(2+)</name>
        <dbReference type="ChEBI" id="CHEBI:18420"/>
    </ligand>
</feature>
<evidence type="ECO:0000256" key="4">
    <source>
        <dbReference type="ARBA" id="ARBA00022842"/>
    </source>
</evidence>
<sequence>MPSTTLSKNLFVFDFDWTLIEADSDHWVMEKLGGLTREEFESTYKDVQWTDLQDMLLGRLFDRGVTKAHLEATLREIPMMPETIAALQLMKAQGSDLVILSDANTFYVDTILKAHGIDHLFSKIITNPSHFDEQGRLRVARFHGLDKPPHGCPRLCAPNLCKGQEFQKVIASQHWEQIVYMGDSTNDFCPSTRLQSNGIVLARANLLLEKAIREHPDMVKAQVIYWSSPKDVLAATQAIFDVPSPKSLVTPALAVSEITQSVY</sequence>
<dbReference type="SUPFAM" id="SSF56784">
    <property type="entry name" value="HAD-like"/>
    <property type="match status" value="1"/>
</dbReference>
<dbReference type="NCBIfam" id="TIGR01488">
    <property type="entry name" value="HAD-SF-IB"/>
    <property type="match status" value="1"/>
</dbReference>
<dbReference type="InterPro" id="IPR016965">
    <property type="entry name" value="Pase_PHOSPHO-typ"/>
</dbReference>
<evidence type="ECO:0000256" key="6">
    <source>
        <dbReference type="PIRSR" id="PIRSR031051-2"/>
    </source>
</evidence>
<feature type="active site" description="Nucleophile" evidence="5">
    <location>
        <position position="14"/>
    </location>
</feature>
<dbReference type="InterPro" id="IPR036412">
    <property type="entry name" value="HAD-like_sf"/>
</dbReference>
<comment type="caution">
    <text evidence="8">The sequence shown here is derived from an EMBL/GenBank/DDBJ whole genome shotgun (WGS) entry which is preliminary data.</text>
</comment>
<keyword evidence="3" id="KW-0378">Hydrolase</keyword>
<dbReference type="EMBL" id="BQFW01000008">
    <property type="protein sequence ID" value="GJJ73613.1"/>
    <property type="molecule type" value="Genomic_DNA"/>
</dbReference>
<protein>
    <submittedName>
        <fullName evidence="8">Pyridoxal phosphate phosphatase PHOSPHO2</fullName>
    </submittedName>
</protein>
<evidence type="ECO:0000313" key="9">
    <source>
        <dbReference type="Proteomes" id="UP000827284"/>
    </source>
</evidence>
<dbReference type="PANTHER" id="PTHR20889:SF12">
    <property type="entry name" value="LP01149P"/>
    <property type="match status" value="1"/>
</dbReference>
<dbReference type="Gene3D" id="3.40.50.1000">
    <property type="entry name" value="HAD superfamily/HAD-like"/>
    <property type="match status" value="1"/>
</dbReference>
<accession>A0A9P3LX08</accession>
<proteinExistence type="predicted"/>
<evidence type="ECO:0000313" key="8">
    <source>
        <dbReference type="EMBL" id="GJJ73613.1"/>
    </source>
</evidence>
<evidence type="ECO:0000256" key="2">
    <source>
        <dbReference type="ARBA" id="ARBA00022723"/>
    </source>
</evidence>
<feature type="binding site" evidence="7">
    <location>
        <position position="14"/>
    </location>
    <ligand>
        <name>Mg(2+)</name>
        <dbReference type="ChEBI" id="CHEBI:18420"/>
    </ligand>
</feature>
<dbReference type="Pfam" id="PF06888">
    <property type="entry name" value="Put_Phosphatase"/>
    <property type="match status" value="1"/>
</dbReference>